<comment type="cofactor">
    <cofactor evidence="1">
        <name>Mg(2+)</name>
        <dbReference type="ChEBI" id="CHEBI:18420"/>
    </cofactor>
</comment>
<evidence type="ECO:0000256" key="1">
    <source>
        <dbReference type="ARBA" id="ARBA00001946"/>
    </source>
</evidence>
<dbReference type="InterPro" id="IPR029787">
    <property type="entry name" value="Nucleotide_cyclase"/>
</dbReference>
<dbReference type="PROSITE" id="PS50887">
    <property type="entry name" value="GGDEF"/>
    <property type="match status" value="1"/>
</dbReference>
<dbReference type="InterPro" id="IPR000160">
    <property type="entry name" value="GGDEF_dom"/>
</dbReference>
<gene>
    <name evidence="5" type="ORF">BW247_00615</name>
</gene>
<organism evidence="5 6">
    <name type="scientific">Acidihalobacter ferrooxydans</name>
    <dbReference type="NCBI Taxonomy" id="1765967"/>
    <lineage>
        <taxon>Bacteria</taxon>
        <taxon>Pseudomonadati</taxon>
        <taxon>Pseudomonadota</taxon>
        <taxon>Gammaproteobacteria</taxon>
        <taxon>Chromatiales</taxon>
        <taxon>Ectothiorhodospiraceae</taxon>
        <taxon>Acidihalobacter</taxon>
    </lineage>
</organism>
<dbReference type="Pfam" id="PF00990">
    <property type="entry name" value="GGDEF"/>
    <property type="match status" value="1"/>
</dbReference>
<dbReference type="InterPro" id="IPR043128">
    <property type="entry name" value="Rev_trsase/Diguanyl_cyclase"/>
</dbReference>
<proteinExistence type="predicted"/>
<evidence type="ECO:0000313" key="6">
    <source>
        <dbReference type="Proteomes" id="UP000243807"/>
    </source>
</evidence>
<protein>
    <recommendedName>
        <fullName evidence="2">diguanylate cyclase</fullName>
        <ecNumber evidence="2">2.7.7.65</ecNumber>
    </recommendedName>
</protein>
<dbReference type="GO" id="GO:0005886">
    <property type="term" value="C:plasma membrane"/>
    <property type="evidence" value="ECO:0007669"/>
    <property type="project" value="TreeGrafter"/>
</dbReference>
<evidence type="ECO:0000259" key="4">
    <source>
        <dbReference type="PROSITE" id="PS50887"/>
    </source>
</evidence>
<dbReference type="AlphaFoldDB" id="A0A1P8UDD4"/>
<comment type="catalytic activity">
    <reaction evidence="3">
        <text>2 GTP = 3',3'-c-di-GMP + 2 diphosphate</text>
        <dbReference type="Rhea" id="RHEA:24898"/>
        <dbReference type="ChEBI" id="CHEBI:33019"/>
        <dbReference type="ChEBI" id="CHEBI:37565"/>
        <dbReference type="ChEBI" id="CHEBI:58805"/>
        <dbReference type="EC" id="2.7.7.65"/>
    </reaction>
</comment>
<dbReference type="CDD" id="cd01949">
    <property type="entry name" value="GGDEF"/>
    <property type="match status" value="1"/>
</dbReference>
<dbReference type="SMART" id="SM00267">
    <property type="entry name" value="GGDEF"/>
    <property type="match status" value="1"/>
</dbReference>
<dbReference type="GO" id="GO:0043709">
    <property type="term" value="P:cell adhesion involved in single-species biofilm formation"/>
    <property type="evidence" value="ECO:0007669"/>
    <property type="project" value="TreeGrafter"/>
</dbReference>
<dbReference type="KEGG" id="afy:BW247_00615"/>
<accession>A0A1P8UDD4</accession>
<keyword evidence="6" id="KW-1185">Reference proteome</keyword>
<dbReference type="GO" id="GO:1902201">
    <property type="term" value="P:negative regulation of bacterial-type flagellum-dependent cell motility"/>
    <property type="evidence" value="ECO:0007669"/>
    <property type="project" value="TreeGrafter"/>
</dbReference>
<dbReference type="InterPro" id="IPR029151">
    <property type="entry name" value="Sensor-like_sf"/>
</dbReference>
<dbReference type="SUPFAM" id="SSF103190">
    <property type="entry name" value="Sensory domain-like"/>
    <property type="match status" value="1"/>
</dbReference>
<dbReference type="InterPro" id="IPR050469">
    <property type="entry name" value="Diguanylate_Cyclase"/>
</dbReference>
<evidence type="ECO:0000256" key="3">
    <source>
        <dbReference type="ARBA" id="ARBA00034247"/>
    </source>
</evidence>
<reference evidence="5 6" key="1">
    <citation type="submission" date="2017-01" db="EMBL/GenBank/DDBJ databases">
        <title>Draft sequence of Acidihalobacter ferrooxidans strain DSM 14175 (strain V8).</title>
        <authorList>
            <person name="Khaleque H.N."/>
            <person name="Ramsay J.P."/>
            <person name="Murphy R.J.T."/>
            <person name="Kaksonen A.H."/>
            <person name="Boxall N.J."/>
            <person name="Watkin E.L.J."/>
        </authorList>
    </citation>
    <scope>NUCLEOTIDE SEQUENCE [LARGE SCALE GENOMIC DNA]</scope>
    <source>
        <strain evidence="5 6">V8</strain>
    </source>
</reference>
<dbReference type="STRING" id="1765967.BW247_00615"/>
<dbReference type="OrthoDB" id="5777124at2"/>
<feature type="domain" description="GGDEF" evidence="4">
    <location>
        <begin position="410"/>
        <end position="543"/>
    </location>
</feature>
<dbReference type="EC" id="2.7.7.65" evidence="2"/>
<name>A0A1P8UDD4_9GAMM</name>
<dbReference type="Proteomes" id="UP000243807">
    <property type="component" value="Chromosome"/>
</dbReference>
<dbReference type="EMBL" id="CP019434">
    <property type="protein sequence ID" value="APZ41779.1"/>
    <property type="molecule type" value="Genomic_DNA"/>
</dbReference>
<dbReference type="NCBIfam" id="TIGR00254">
    <property type="entry name" value="GGDEF"/>
    <property type="match status" value="1"/>
</dbReference>
<dbReference type="SUPFAM" id="SSF55073">
    <property type="entry name" value="Nucleotide cyclase"/>
    <property type="match status" value="1"/>
</dbReference>
<dbReference type="PANTHER" id="PTHR45138">
    <property type="entry name" value="REGULATORY COMPONENTS OF SENSORY TRANSDUCTION SYSTEM"/>
    <property type="match status" value="1"/>
</dbReference>
<dbReference type="Pfam" id="PF14827">
    <property type="entry name" value="dCache_3"/>
    <property type="match status" value="1"/>
</dbReference>
<evidence type="ECO:0000313" key="5">
    <source>
        <dbReference type="EMBL" id="APZ41779.1"/>
    </source>
</evidence>
<sequence>MPPVMTSAAMNAMLASARRLRVALFVTLSVLLVGSTSALLWLVYNNDAKNLEQRLRQEGRSERALFESRLRASALGMQQLAAFIANLPAVQQRFLDGTRAITADDAAKADTARQSLLDALRPPLDQMRWEYGFAQLQFLYGPQARIFLRVQKPARYGDPMSARAGLIAAMQARSAQHGFELGPDFIGLHGLAPVFARENRTGAPQFIGMVEAGITLESALALMPPGDGLGYAVLLSLPEIKDRLAPDRLRQTLADRPHIGSGQILEAARGENIQALLRNPALPALMLTPGTRLVVHGGHHLLVSSFALRDYAGQRTGVVLTWRDANALVAALRNSARNNAVYAALMLLVTESLLFFGLRRVSARFETIIAGQAEILQEQATRDPLTGLYNRRTLNEVLVRESAAARRSGRPFALALVDLDHFKAINDTHGHAAGDAVLICAADIMRGHIRAQDIACRYGGEEFLLVLRDSDAGRAVALAERLRRALATASLGGLPAGRVTVSIGVAVFQPAPSETPEATLRRADEALYRAKDEGRNRVVCATAPDAA</sequence>
<dbReference type="FunFam" id="3.30.70.270:FF:000001">
    <property type="entry name" value="Diguanylate cyclase domain protein"/>
    <property type="match status" value="1"/>
</dbReference>
<dbReference type="GO" id="GO:0052621">
    <property type="term" value="F:diguanylate cyclase activity"/>
    <property type="evidence" value="ECO:0007669"/>
    <property type="project" value="UniProtKB-EC"/>
</dbReference>
<evidence type="ECO:0000256" key="2">
    <source>
        <dbReference type="ARBA" id="ARBA00012528"/>
    </source>
</evidence>
<dbReference type="InterPro" id="IPR029150">
    <property type="entry name" value="dCache_3"/>
</dbReference>
<dbReference type="PANTHER" id="PTHR45138:SF9">
    <property type="entry name" value="DIGUANYLATE CYCLASE DGCM-RELATED"/>
    <property type="match status" value="1"/>
</dbReference>
<dbReference type="Gene3D" id="3.30.70.270">
    <property type="match status" value="1"/>
</dbReference>